<dbReference type="OrthoDB" id="680421at2"/>
<dbReference type="KEGG" id="smon:AWR27_05165"/>
<name>A0A1P9WTU2_9BACT</name>
<dbReference type="InterPro" id="IPR000595">
    <property type="entry name" value="cNMP-bd_dom"/>
</dbReference>
<dbReference type="InterPro" id="IPR014710">
    <property type="entry name" value="RmlC-like_jellyroll"/>
</dbReference>
<dbReference type="EMBL" id="CP014263">
    <property type="protein sequence ID" value="AQG78768.1"/>
    <property type="molecule type" value="Genomic_DNA"/>
</dbReference>
<dbReference type="Pfam" id="PF00027">
    <property type="entry name" value="cNMP_binding"/>
    <property type="match status" value="1"/>
</dbReference>
<dbReference type="CDD" id="cd00038">
    <property type="entry name" value="CAP_ED"/>
    <property type="match status" value="1"/>
</dbReference>
<dbReference type="Gene3D" id="2.60.120.10">
    <property type="entry name" value="Jelly Rolls"/>
    <property type="match status" value="1"/>
</dbReference>
<evidence type="ECO:0000313" key="2">
    <source>
        <dbReference type="EMBL" id="AQG78768.1"/>
    </source>
</evidence>
<sequence length="192" mass="22097">MITSMDTLRRSIESICPMPADFYDSLSKALVSQTLPRHTLLLRAGSVADKIYFIERGLVRGYWLDEGHEHTAWFMKEGDFVLSPVSFYTQSPSNEYIVLLEETILHSISRARLNELYDRYPAFNQIGRVLTETYYVQSEQRTGTLRLADAASKYAYFLRAYPGLINRVSLKLVASFLNISPETLSRLRAKRQ</sequence>
<gene>
    <name evidence="2" type="ORF">AWR27_05165</name>
</gene>
<dbReference type="STRING" id="1178516.AWR27_05165"/>
<dbReference type="SUPFAM" id="SSF51206">
    <property type="entry name" value="cAMP-binding domain-like"/>
    <property type="match status" value="1"/>
</dbReference>
<dbReference type="Proteomes" id="UP000187941">
    <property type="component" value="Chromosome"/>
</dbReference>
<feature type="domain" description="Cyclic nucleotide-binding" evidence="1">
    <location>
        <begin position="26"/>
        <end position="116"/>
    </location>
</feature>
<reference evidence="2 3" key="1">
    <citation type="submission" date="2016-01" db="EMBL/GenBank/DDBJ databases">
        <authorList>
            <person name="Oliw E.H."/>
        </authorList>
    </citation>
    <scope>NUCLEOTIDE SEQUENCE [LARGE SCALE GENOMIC DNA]</scope>
    <source>
        <strain evidence="2 3">DY10</strain>
    </source>
</reference>
<dbReference type="SMART" id="SM00100">
    <property type="entry name" value="cNMP"/>
    <property type="match status" value="1"/>
</dbReference>
<dbReference type="AlphaFoldDB" id="A0A1P9WTU2"/>
<organism evidence="2 3">
    <name type="scientific">Spirosoma montaniterrae</name>
    <dbReference type="NCBI Taxonomy" id="1178516"/>
    <lineage>
        <taxon>Bacteria</taxon>
        <taxon>Pseudomonadati</taxon>
        <taxon>Bacteroidota</taxon>
        <taxon>Cytophagia</taxon>
        <taxon>Cytophagales</taxon>
        <taxon>Cytophagaceae</taxon>
        <taxon>Spirosoma</taxon>
    </lineage>
</organism>
<dbReference type="PROSITE" id="PS50042">
    <property type="entry name" value="CNMP_BINDING_3"/>
    <property type="match status" value="1"/>
</dbReference>
<keyword evidence="3" id="KW-1185">Reference proteome</keyword>
<proteinExistence type="predicted"/>
<dbReference type="InterPro" id="IPR018490">
    <property type="entry name" value="cNMP-bd_dom_sf"/>
</dbReference>
<evidence type="ECO:0000313" key="3">
    <source>
        <dbReference type="Proteomes" id="UP000187941"/>
    </source>
</evidence>
<accession>A0A1P9WTU2</accession>
<evidence type="ECO:0000259" key="1">
    <source>
        <dbReference type="PROSITE" id="PS50042"/>
    </source>
</evidence>
<protein>
    <recommendedName>
        <fullName evidence="1">Cyclic nucleotide-binding domain-containing protein</fullName>
    </recommendedName>
</protein>